<keyword evidence="4 21" id="KW-0050">Antiport</keyword>
<evidence type="ECO:0000256" key="24">
    <source>
        <dbReference type="SAM" id="Phobius"/>
    </source>
</evidence>
<feature type="domain" description="Cation/H+ exchanger transmembrane" evidence="25">
    <location>
        <begin position="62"/>
        <end position="280"/>
    </location>
</feature>
<evidence type="ECO:0000256" key="11">
    <source>
        <dbReference type="ARBA" id="ARBA00023053"/>
    </source>
</evidence>
<feature type="region of interest" description="Disordered" evidence="23">
    <location>
        <begin position="675"/>
        <end position="756"/>
    </location>
</feature>
<keyword evidence="28" id="KW-1185">Reference proteome</keyword>
<feature type="transmembrane region" description="Helical" evidence="24">
    <location>
        <begin position="336"/>
        <end position="360"/>
    </location>
</feature>
<evidence type="ECO:0000256" key="2">
    <source>
        <dbReference type="ARBA" id="ARBA00007367"/>
    </source>
</evidence>
<feature type="domain" description="Sodium/hydrogen exchanger regulatory region" evidence="26">
    <location>
        <begin position="546"/>
        <end position="648"/>
    </location>
</feature>
<dbReference type="InterPro" id="IPR004709">
    <property type="entry name" value="NaH_exchanger"/>
</dbReference>
<dbReference type="Gene3D" id="6.10.250.2020">
    <property type="match status" value="1"/>
</dbReference>
<dbReference type="Pfam" id="PF16644">
    <property type="entry name" value="NEXCaM_BD"/>
    <property type="match status" value="1"/>
</dbReference>
<evidence type="ECO:0000313" key="27">
    <source>
        <dbReference type="EMBL" id="KAI2654866.1"/>
    </source>
</evidence>
<feature type="transmembrane region" description="Helical" evidence="24">
    <location>
        <begin position="97"/>
        <end position="113"/>
    </location>
</feature>
<evidence type="ECO:0000259" key="26">
    <source>
        <dbReference type="Pfam" id="PF16644"/>
    </source>
</evidence>
<evidence type="ECO:0000313" key="28">
    <source>
        <dbReference type="Proteomes" id="UP000830375"/>
    </source>
</evidence>
<dbReference type="NCBIfam" id="TIGR00840">
    <property type="entry name" value="b_cpa1"/>
    <property type="match status" value="2"/>
</dbReference>
<keyword evidence="5" id="KW-1003">Cell membrane</keyword>
<feature type="transmembrane region" description="Helical" evidence="24">
    <location>
        <begin position="404"/>
        <end position="423"/>
    </location>
</feature>
<keyword evidence="11" id="KW-0915">Sodium</keyword>
<dbReference type="PANTHER" id="PTHR10110:SF59">
    <property type="entry name" value="SODIUM_HYDROGEN EXCHANGER 1"/>
    <property type="match status" value="1"/>
</dbReference>
<keyword evidence="14" id="KW-0564">Palmitate</keyword>
<proteinExistence type="inferred from homology"/>
<evidence type="ECO:0000256" key="15">
    <source>
        <dbReference type="ARBA" id="ARBA00023180"/>
    </source>
</evidence>
<sequence length="756" mass="84636">MFALSGFTLFSRVSTRASGRRVPPWALNNSQPLVGAHCWPFRGASRWARCQREGFHLIPRVSSIVPESCLLIVVGLLIGGLMKLVGEDPPVLKSDIFFLYLLPPIILDAGYFLPIRPFTENLGTILMFAVVGTLWNAFFVGGLLYGVCQLEGHDLGNVDLLSCLLFGSIISAVDPVAVLAVFEEIHINELLHILVFGESLLNDAVTVVLYHLFEEYSSVGTVNVTDVFLGVVCFLVVSLGGIVVGAIYGILAAFTSRFTSHTRVIEPLFVFVYSYMAYLGTNKNRRSLTSPGVKVISPDDVPNQRWNCVSSIHAIRLCSLCLIANISHKSHTTIKYFLKMWSSVSDTLIFIFLGVSTVAGPHRWNWIFVVSTVIFCLVARVLGVVGLTFVINKFRIVKLTSKDQFIIAYGGLRGAIAFSLVYLLDEAHFAMRNMFLTAIITGMTIRPLVDLLAVKKKQETKRSINEEIHTQFLDHLLTGIEDICGHYGHHHWKDKLNRFNKKYVKKCLIAGERSKEPQLIAFYHKMEMKQAIELVESGGGAKLPSALPSTVSMQNIQPKKPPQDRALPQLSKAREEEIRKILRTNLQRTRQRLRSYNRHTLVADPYEDGWNEILIKRKKMMELEKKISQMNNYLTVPAHPPDSPTIARARLASDPQAWGIKSMTESIPTIKVDLASPQSPESVNVVDEFGKKGSQPKVSEEDEAGLTMKVPSPAKQRKDKKPDEDDDKEPQQRLMRCLSDPGPAPEEEDEDEPFLP</sequence>
<keyword evidence="13 24" id="KW-0472">Membrane</keyword>
<evidence type="ECO:0000256" key="3">
    <source>
        <dbReference type="ARBA" id="ARBA00022448"/>
    </source>
</evidence>
<dbReference type="PRINTS" id="PR01084">
    <property type="entry name" value="NAHEXCHNGR"/>
</dbReference>
<evidence type="ECO:0000256" key="5">
    <source>
        <dbReference type="ARBA" id="ARBA00022475"/>
    </source>
</evidence>
<gene>
    <name evidence="27" type="ORF">H4Q32_017141</name>
</gene>
<dbReference type="Gene3D" id="6.10.140.1330">
    <property type="match status" value="1"/>
</dbReference>
<evidence type="ECO:0000256" key="19">
    <source>
        <dbReference type="ARBA" id="ARBA00047524"/>
    </source>
</evidence>
<evidence type="ECO:0000256" key="6">
    <source>
        <dbReference type="ARBA" id="ARBA00022553"/>
    </source>
</evidence>
<feature type="coiled-coil region" evidence="22">
    <location>
        <begin position="572"/>
        <end position="599"/>
    </location>
</feature>
<evidence type="ECO:0000256" key="12">
    <source>
        <dbReference type="ARBA" id="ARBA00023065"/>
    </source>
</evidence>
<keyword evidence="3 21" id="KW-0813">Transport</keyword>
<keyword evidence="22" id="KW-0175">Coiled coil</keyword>
<evidence type="ECO:0000256" key="23">
    <source>
        <dbReference type="SAM" id="MobiDB-lite"/>
    </source>
</evidence>
<keyword evidence="8" id="KW-0832">Ubl conjugation</keyword>
<keyword evidence="15" id="KW-0325">Glycoprotein</keyword>
<protein>
    <recommendedName>
        <fullName evidence="21">Sodium/hydrogen exchanger</fullName>
    </recommendedName>
</protein>
<evidence type="ECO:0000256" key="4">
    <source>
        <dbReference type="ARBA" id="ARBA00022449"/>
    </source>
</evidence>
<comment type="subcellular location">
    <subcellularLocation>
        <location evidence="1">Basolateral cell membrane</location>
        <topology evidence="1">Multi-pass membrane protein</topology>
    </subcellularLocation>
</comment>
<dbReference type="InterPro" id="IPR018422">
    <property type="entry name" value="Cation/H_exchanger_CPA1"/>
</dbReference>
<feature type="transmembrane region" description="Helical" evidence="24">
    <location>
        <begin position="160"/>
        <end position="182"/>
    </location>
</feature>
<keyword evidence="16 21" id="KW-0739">Sodium transport</keyword>
<keyword evidence="7 21" id="KW-0812">Transmembrane</keyword>
<comment type="catalytic activity">
    <reaction evidence="18">
        <text>Li(+)(in) + Na(+)(out) = Li(+)(out) + Na(+)(in)</text>
        <dbReference type="Rhea" id="RHEA:72415"/>
        <dbReference type="ChEBI" id="CHEBI:29101"/>
        <dbReference type="ChEBI" id="CHEBI:49713"/>
    </reaction>
</comment>
<dbReference type="InterPro" id="IPR006153">
    <property type="entry name" value="Cation/H_exchanger_TM"/>
</dbReference>
<comment type="similarity">
    <text evidence="2 21">Belongs to the monovalent cation:proton antiporter 1 (CPA1) transporter (TC 2.A.36) family.</text>
</comment>
<reference evidence="27 28" key="1">
    <citation type="submission" date="2022-01" db="EMBL/GenBank/DDBJ databases">
        <title>A high-quality chromosome-level genome assembly of rohu carp, Labeo rohita.</title>
        <authorList>
            <person name="Arick M.A. II"/>
            <person name="Hsu C.-Y."/>
            <person name="Magbanua Z."/>
            <person name="Pechanova O."/>
            <person name="Grover C."/>
            <person name="Miller E."/>
            <person name="Thrash A."/>
            <person name="Ezzel L."/>
            <person name="Alam S."/>
            <person name="Benzie J."/>
            <person name="Hamilton M."/>
            <person name="Karsi A."/>
            <person name="Lawrence M.L."/>
            <person name="Peterson D.G."/>
        </authorList>
    </citation>
    <scope>NUCLEOTIDE SEQUENCE [LARGE SCALE GENOMIC DNA]</scope>
    <source>
        <strain evidence="28">BAU-BD-2019</strain>
        <tissue evidence="27">Blood</tissue>
    </source>
</reference>
<comment type="catalytic activity">
    <reaction evidence="20">
        <text>Li(+)(out) + H(+)(in) = Li(+)(in) + H(+)(out)</text>
        <dbReference type="Rhea" id="RHEA:72407"/>
        <dbReference type="ChEBI" id="CHEBI:15378"/>
        <dbReference type="ChEBI" id="CHEBI:49713"/>
    </reaction>
</comment>
<evidence type="ECO:0000256" key="13">
    <source>
        <dbReference type="ARBA" id="ARBA00023136"/>
    </source>
</evidence>
<dbReference type="PANTHER" id="PTHR10110">
    <property type="entry name" value="SODIUM/HYDROGEN EXCHANGER"/>
    <property type="match status" value="1"/>
</dbReference>
<evidence type="ECO:0000256" key="9">
    <source>
        <dbReference type="ARBA" id="ARBA00022860"/>
    </source>
</evidence>
<evidence type="ECO:0000256" key="10">
    <source>
        <dbReference type="ARBA" id="ARBA00022989"/>
    </source>
</evidence>
<feature type="transmembrane region" description="Helical" evidence="24">
    <location>
        <begin position="366"/>
        <end position="392"/>
    </location>
</feature>
<evidence type="ECO:0000256" key="16">
    <source>
        <dbReference type="ARBA" id="ARBA00023201"/>
    </source>
</evidence>
<dbReference type="Pfam" id="PF00999">
    <property type="entry name" value="Na_H_Exchanger"/>
    <property type="match status" value="2"/>
</dbReference>
<keyword evidence="12 21" id="KW-0406">Ion transport</keyword>
<evidence type="ECO:0000256" key="14">
    <source>
        <dbReference type="ARBA" id="ARBA00023139"/>
    </source>
</evidence>
<dbReference type="Proteomes" id="UP000830375">
    <property type="component" value="Unassembled WGS sequence"/>
</dbReference>
<dbReference type="InterPro" id="IPR001970">
    <property type="entry name" value="NHE-1-like"/>
</dbReference>
<accession>A0ABQ8LY28</accession>
<keyword evidence="6" id="KW-0597">Phosphoprotein</keyword>
<dbReference type="Gene3D" id="6.10.250.1040">
    <property type="match status" value="1"/>
</dbReference>
<evidence type="ECO:0000256" key="18">
    <source>
        <dbReference type="ARBA" id="ARBA00035570"/>
    </source>
</evidence>
<dbReference type="PRINTS" id="PR01085">
    <property type="entry name" value="NAHEXCHNGR1"/>
</dbReference>
<evidence type="ECO:0000256" key="1">
    <source>
        <dbReference type="ARBA" id="ARBA00004554"/>
    </source>
</evidence>
<evidence type="ECO:0000256" key="22">
    <source>
        <dbReference type="SAM" id="Coils"/>
    </source>
</evidence>
<evidence type="ECO:0000259" key="25">
    <source>
        <dbReference type="Pfam" id="PF00999"/>
    </source>
</evidence>
<feature type="transmembrane region" description="Helical" evidence="24">
    <location>
        <begin position="64"/>
        <end position="85"/>
    </location>
</feature>
<feature type="domain" description="Cation/H+ exchanger transmembrane" evidence="25">
    <location>
        <begin position="322"/>
        <end position="441"/>
    </location>
</feature>
<feature type="transmembrane region" description="Helical" evidence="24">
    <location>
        <begin position="125"/>
        <end position="148"/>
    </location>
</feature>
<keyword evidence="9" id="KW-0112">Calmodulin-binding</keyword>
<keyword evidence="10 24" id="KW-1133">Transmembrane helix</keyword>
<evidence type="ECO:0000256" key="8">
    <source>
        <dbReference type="ARBA" id="ARBA00022843"/>
    </source>
</evidence>
<feature type="transmembrane region" description="Helical" evidence="24">
    <location>
        <begin position="227"/>
        <end position="252"/>
    </location>
</feature>
<comment type="caution">
    <text evidence="27">The sequence shown here is derived from an EMBL/GenBank/DDBJ whole genome shotgun (WGS) entry which is preliminary data.</text>
</comment>
<organism evidence="27 28">
    <name type="scientific">Labeo rohita</name>
    <name type="common">Indian major carp</name>
    <name type="synonym">Cyprinus rohita</name>
    <dbReference type="NCBI Taxonomy" id="84645"/>
    <lineage>
        <taxon>Eukaryota</taxon>
        <taxon>Metazoa</taxon>
        <taxon>Chordata</taxon>
        <taxon>Craniata</taxon>
        <taxon>Vertebrata</taxon>
        <taxon>Euteleostomi</taxon>
        <taxon>Actinopterygii</taxon>
        <taxon>Neopterygii</taxon>
        <taxon>Teleostei</taxon>
        <taxon>Ostariophysi</taxon>
        <taxon>Cypriniformes</taxon>
        <taxon>Cyprinidae</taxon>
        <taxon>Labeoninae</taxon>
        <taxon>Labeonini</taxon>
        <taxon>Labeo</taxon>
    </lineage>
</organism>
<evidence type="ECO:0000256" key="7">
    <source>
        <dbReference type="ARBA" id="ARBA00022692"/>
    </source>
</evidence>
<dbReference type="EMBL" id="JACTAM010000016">
    <property type="protein sequence ID" value="KAI2654866.1"/>
    <property type="molecule type" value="Genomic_DNA"/>
</dbReference>
<keyword evidence="17" id="KW-0449">Lipoprotein</keyword>
<feature type="transmembrane region" description="Helical" evidence="24">
    <location>
        <begin position="264"/>
        <end position="281"/>
    </location>
</feature>
<evidence type="ECO:0000256" key="21">
    <source>
        <dbReference type="RuleBase" id="RU003722"/>
    </source>
</evidence>
<comment type="catalytic activity">
    <reaction evidence="19">
        <text>Na(+)(in) + H(+)(out) = Na(+)(out) + H(+)(in)</text>
        <dbReference type="Rhea" id="RHEA:29419"/>
        <dbReference type="ChEBI" id="CHEBI:15378"/>
        <dbReference type="ChEBI" id="CHEBI:29101"/>
    </reaction>
</comment>
<evidence type="ECO:0000256" key="20">
    <source>
        <dbReference type="ARBA" id="ARBA00048676"/>
    </source>
</evidence>
<evidence type="ECO:0000256" key="17">
    <source>
        <dbReference type="ARBA" id="ARBA00023288"/>
    </source>
</evidence>
<name>A0ABQ8LY28_LABRO</name>
<feature type="compositionally biased region" description="Acidic residues" evidence="23">
    <location>
        <begin position="745"/>
        <end position="756"/>
    </location>
</feature>
<dbReference type="InterPro" id="IPR032103">
    <property type="entry name" value="NHE_CaM-bd"/>
</dbReference>